<geneLocation type="plasmid" evidence="3 4">
    <name>2</name>
</geneLocation>
<dbReference type="PANTHER" id="PTHR46268:SF6">
    <property type="entry name" value="UNIVERSAL STRESS PROTEIN UP12"/>
    <property type="match status" value="1"/>
</dbReference>
<name>W0RQE8_9BACT</name>
<dbReference type="Gene3D" id="3.40.50.620">
    <property type="entry name" value="HUPs"/>
    <property type="match status" value="2"/>
</dbReference>
<accession>W0RQE8</accession>
<dbReference type="RefSeq" id="WP_148306599.1">
    <property type="nucleotide sequence ID" value="NZ_CP007130.1"/>
</dbReference>
<keyword evidence="3" id="KW-0614">Plasmid</keyword>
<dbReference type="InterPro" id="IPR014729">
    <property type="entry name" value="Rossmann-like_a/b/a_fold"/>
</dbReference>
<organism evidence="3 4">
    <name type="scientific">Gemmatirosa kalamazoonensis</name>
    <dbReference type="NCBI Taxonomy" id="861299"/>
    <lineage>
        <taxon>Bacteria</taxon>
        <taxon>Pseudomonadati</taxon>
        <taxon>Gemmatimonadota</taxon>
        <taxon>Gemmatimonadia</taxon>
        <taxon>Gemmatimonadales</taxon>
        <taxon>Gemmatimonadaceae</taxon>
        <taxon>Gemmatirosa</taxon>
    </lineage>
</organism>
<dbReference type="InterPro" id="IPR006016">
    <property type="entry name" value="UspA"/>
</dbReference>
<evidence type="ECO:0000256" key="1">
    <source>
        <dbReference type="ARBA" id="ARBA00008791"/>
    </source>
</evidence>
<gene>
    <name evidence="3" type="ORF">J421_5664</name>
</gene>
<dbReference type="SUPFAM" id="SSF52402">
    <property type="entry name" value="Adenine nucleotide alpha hydrolases-like"/>
    <property type="match status" value="2"/>
</dbReference>
<dbReference type="InParanoid" id="W0RQE8"/>
<protein>
    <submittedName>
        <fullName evidence="3">UspA domain-containing protein</fullName>
    </submittedName>
</protein>
<dbReference type="KEGG" id="gba:J421_5664"/>
<dbReference type="CDD" id="cd00293">
    <property type="entry name" value="USP-like"/>
    <property type="match status" value="2"/>
</dbReference>
<feature type="domain" description="UspA" evidence="2">
    <location>
        <begin position="43"/>
        <end position="184"/>
    </location>
</feature>
<dbReference type="HOGENOM" id="CLU_851951_0_0_0"/>
<dbReference type="EMBL" id="CP007130">
    <property type="protein sequence ID" value="AHG93199.1"/>
    <property type="molecule type" value="Genomic_DNA"/>
</dbReference>
<comment type="similarity">
    <text evidence="1">Belongs to the universal stress protein A family.</text>
</comment>
<feature type="domain" description="UspA" evidence="2">
    <location>
        <begin position="192"/>
        <end position="312"/>
    </location>
</feature>
<dbReference type="PANTHER" id="PTHR46268">
    <property type="entry name" value="STRESS RESPONSE PROTEIN NHAX"/>
    <property type="match status" value="1"/>
</dbReference>
<dbReference type="PRINTS" id="PR01438">
    <property type="entry name" value="UNVRSLSTRESS"/>
</dbReference>
<dbReference type="AlphaFoldDB" id="W0RQE8"/>
<keyword evidence="4" id="KW-1185">Reference proteome</keyword>
<evidence type="ECO:0000313" key="3">
    <source>
        <dbReference type="EMBL" id="AHG93199.1"/>
    </source>
</evidence>
<sequence>MHHGDMIDGAGLGDSVPVESVGRVAAEVTPEGRASGDTTDCTERIVVGVDFSPASLNAGRWAVRQLAPASTALFTHVVPWPDGPPSHDGETVRGVREAERPYRQMRPALLGGLAGFAASLRLARTRSVVRLGRPSAWLATLAESEHADLLVLGRRKDAARHRIGEPNVIERVARRAPCAVLVVPEETTAPVEHVIAAVDASPAAEQVVARALRVARVHRAALTLVHVLSPWTGSYDRLLAPRRDGVGRAERVPASEVAHRDAMYARLAWLARDAGPEVACRVSVPGGDAGREIIDLVRRSGPSVVVVGKRGADADHPGRGTMARRQ</sequence>
<dbReference type="OrthoDB" id="6174426at2"/>
<dbReference type="Pfam" id="PF00582">
    <property type="entry name" value="Usp"/>
    <property type="match status" value="2"/>
</dbReference>
<evidence type="ECO:0000313" key="4">
    <source>
        <dbReference type="Proteomes" id="UP000019151"/>
    </source>
</evidence>
<proteinExistence type="inferred from homology"/>
<dbReference type="InterPro" id="IPR006015">
    <property type="entry name" value="Universal_stress_UspA"/>
</dbReference>
<dbReference type="Proteomes" id="UP000019151">
    <property type="component" value="Plasmid 2"/>
</dbReference>
<evidence type="ECO:0000259" key="2">
    <source>
        <dbReference type="Pfam" id="PF00582"/>
    </source>
</evidence>
<reference evidence="3 4" key="1">
    <citation type="journal article" date="2014" name="Genome Announc.">
        <title>Genome Sequence and Methylome of Soil Bacterium Gemmatirosa kalamazoonensis KBS708T, a Member of the Rarely Cultivated Gemmatimonadetes Phylum.</title>
        <authorList>
            <person name="Debruyn J.M."/>
            <person name="Radosevich M."/>
            <person name="Wommack K.E."/>
            <person name="Polson S.W."/>
            <person name="Hauser L.J."/>
            <person name="Fawaz M.N."/>
            <person name="Korlach J."/>
            <person name="Tsai Y.C."/>
        </authorList>
    </citation>
    <scope>NUCLEOTIDE SEQUENCE [LARGE SCALE GENOMIC DNA]</scope>
    <source>
        <strain evidence="3 4">KBS708</strain>
        <plasmid evidence="4">Plasmid 2</plasmid>
    </source>
</reference>